<dbReference type="EMBL" id="NDHI03003485">
    <property type="protein sequence ID" value="PNJ35890.1"/>
    <property type="molecule type" value="Genomic_DNA"/>
</dbReference>
<dbReference type="PANTHER" id="PTHR19339:SF12">
    <property type="entry name" value="IG-LIKE DOMAIN-CONTAINING PROTEIN"/>
    <property type="match status" value="1"/>
</dbReference>
<organism evidence="14">
    <name type="scientific">Pongo abelii</name>
    <name type="common">Sumatran orangutan</name>
    <name type="synonym">Pongo pygmaeus abelii</name>
    <dbReference type="NCBI Taxonomy" id="9601"/>
    <lineage>
        <taxon>Eukaryota</taxon>
        <taxon>Metazoa</taxon>
        <taxon>Chordata</taxon>
        <taxon>Craniata</taxon>
        <taxon>Vertebrata</taxon>
        <taxon>Euteleostomi</taxon>
        <taxon>Mammalia</taxon>
        <taxon>Eutheria</taxon>
        <taxon>Euarchontoglires</taxon>
        <taxon>Primates</taxon>
        <taxon>Haplorrhini</taxon>
        <taxon>Catarrhini</taxon>
        <taxon>Hominidae</taxon>
        <taxon>Pongo</taxon>
    </lineage>
</organism>
<dbReference type="PROSITE" id="PS50835">
    <property type="entry name" value="IG_LIKE"/>
    <property type="match status" value="1"/>
</dbReference>
<evidence type="ECO:0000256" key="12">
    <source>
        <dbReference type="SAM" id="SignalP"/>
    </source>
</evidence>
<keyword evidence="6" id="KW-1015">Disulfide bond</keyword>
<dbReference type="InterPro" id="IPR007110">
    <property type="entry name" value="Ig-like_dom"/>
</dbReference>
<evidence type="ECO:0000256" key="1">
    <source>
        <dbReference type="ARBA" id="ARBA00004236"/>
    </source>
</evidence>
<feature type="domain" description="Ig-like" evidence="13">
    <location>
        <begin position="22"/>
        <end position="112"/>
    </location>
</feature>
<name>A0A2J8TS89_PONAB</name>
<keyword evidence="11" id="KW-1279">T cell receptor</keyword>
<keyword evidence="11" id="KW-0391">Immunity</keyword>
<gene>
    <name evidence="14" type="ORF">CR201_G0032824</name>
</gene>
<evidence type="ECO:0000256" key="10">
    <source>
        <dbReference type="ARBA" id="ARBA00038651"/>
    </source>
</evidence>
<dbReference type="GO" id="GO:0042101">
    <property type="term" value="C:T cell receptor complex"/>
    <property type="evidence" value="ECO:0007669"/>
    <property type="project" value="UniProtKB-KW"/>
</dbReference>
<dbReference type="AlphaFoldDB" id="A0A2J8TS89"/>
<keyword evidence="7" id="KW-0675">Receptor</keyword>
<protein>
    <submittedName>
        <fullName evidence="14">TRAV34 isoform 1</fullName>
    </submittedName>
</protein>
<comment type="caution">
    <text evidence="14">The sequence shown here is derived from an EMBL/GenBank/DDBJ whole genome shotgun (WGS) entry which is preliminary data.</text>
</comment>
<proteinExistence type="predicted"/>
<evidence type="ECO:0000256" key="2">
    <source>
        <dbReference type="ARBA" id="ARBA00022475"/>
    </source>
</evidence>
<keyword evidence="4" id="KW-1064">Adaptive immunity</keyword>
<evidence type="ECO:0000256" key="6">
    <source>
        <dbReference type="ARBA" id="ARBA00023157"/>
    </source>
</evidence>
<evidence type="ECO:0000256" key="11">
    <source>
        <dbReference type="ARBA" id="ARBA00043266"/>
    </source>
</evidence>
<comment type="subunit">
    <text evidence="10">Alpha-beta TR is a heterodimer composed of an alpha and beta chain; disulfide-linked. The alpha-beta TR is associated with the transmembrane signaling CD3 coreceptor proteins to form the TR-CD3 (TcR or TCR). The assembly of alpha-beta TR heterodimers with CD3 occurs in the endoplasmic reticulum where a single alpha-beta TR heterodimer associates with one CD3D-CD3E heterodimer, one CD3G-CD3E heterodimer and one CD247 homodimer forming a stable octameric structure. CD3D-CD3E and CD3G-CD3E heterodimers preferentially associate with TR alpha and TR beta chains, respectively. The association of the CD247 homodimer is the last step of TcR assembly in the endoplasmic reticulum and is required for transport to the cell surface.</text>
</comment>
<keyword evidence="5" id="KW-0472">Membrane</keyword>
<accession>A0A2J8TS89</accession>
<dbReference type="SUPFAM" id="SSF48726">
    <property type="entry name" value="Immunoglobulin"/>
    <property type="match status" value="1"/>
</dbReference>
<feature type="chain" id="PRO_5014380499" evidence="12">
    <location>
        <begin position="22"/>
        <end position="112"/>
    </location>
</feature>
<dbReference type="InterPro" id="IPR013106">
    <property type="entry name" value="Ig_V-set"/>
</dbReference>
<evidence type="ECO:0000256" key="5">
    <source>
        <dbReference type="ARBA" id="ARBA00023136"/>
    </source>
</evidence>
<sequence length="112" mass="12385">METVLQVLLGILGFQAAWVSSQELEQSPQSSIVQEGNNLTINCTSSKTLYGLYWYKQKCGESLIFLMMLQKGGEEKSHEKITAKLDEKKQQSSLHITASQPSQAGIYLCGAN</sequence>
<dbReference type="PANTHER" id="PTHR19339">
    <property type="entry name" value="T CELL RECEPTOR ALPHA VARIABLE 39"/>
    <property type="match status" value="1"/>
</dbReference>
<dbReference type="GO" id="GO:0002250">
    <property type="term" value="P:adaptive immune response"/>
    <property type="evidence" value="ECO:0007669"/>
    <property type="project" value="UniProtKB-KW"/>
</dbReference>
<evidence type="ECO:0000256" key="4">
    <source>
        <dbReference type="ARBA" id="ARBA00023130"/>
    </source>
</evidence>
<evidence type="ECO:0000256" key="7">
    <source>
        <dbReference type="ARBA" id="ARBA00023170"/>
    </source>
</evidence>
<keyword evidence="3 12" id="KW-0732">Signal</keyword>
<evidence type="ECO:0000256" key="3">
    <source>
        <dbReference type="ARBA" id="ARBA00022729"/>
    </source>
</evidence>
<dbReference type="InterPro" id="IPR051896">
    <property type="entry name" value="TCR_alpha_variable"/>
</dbReference>
<evidence type="ECO:0000256" key="9">
    <source>
        <dbReference type="ARBA" id="ARBA00023319"/>
    </source>
</evidence>
<evidence type="ECO:0000256" key="8">
    <source>
        <dbReference type="ARBA" id="ARBA00023180"/>
    </source>
</evidence>
<evidence type="ECO:0000313" key="14">
    <source>
        <dbReference type="EMBL" id="PNJ35890.1"/>
    </source>
</evidence>
<keyword evidence="9" id="KW-0393">Immunoglobulin domain</keyword>
<evidence type="ECO:0000259" key="13">
    <source>
        <dbReference type="PROSITE" id="PS50835"/>
    </source>
</evidence>
<keyword evidence="2" id="KW-1003">Cell membrane</keyword>
<dbReference type="InterPro" id="IPR013783">
    <property type="entry name" value="Ig-like_fold"/>
</dbReference>
<feature type="non-terminal residue" evidence="14">
    <location>
        <position position="112"/>
    </location>
</feature>
<reference evidence="14" key="1">
    <citation type="submission" date="2017-12" db="EMBL/GenBank/DDBJ databases">
        <title>High-resolution comparative analysis of great ape genomes.</title>
        <authorList>
            <person name="Pollen A."/>
            <person name="Hastie A."/>
            <person name="Hormozdiari F."/>
            <person name="Dougherty M."/>
            <person name="Liu R."/>
            <person name="Chaisson M."/>
            <person name="Hoppe E."/>
            <person name="Hill C."/>
            <person name="Pang A."/>
            <person name="Hillier L."/>
            <person name="Baker C."/>
            <person name="Armstrong J."/>
            <person name="Shendure J."/>
            <person name="Paten B."/>
            <person name="Wilson R."/>
            <person name="Chao H."/>
            <person name="Schneider V."/>
            <person name="Ventura M."/>
            <person name="Kronenberg Z."/>
            <person name="Murali S."/>
            <person name="Gordon D."/>
            <person name="Cantsilieris S."/>
            <person name="Munson K."/>
            <person name="Nelson B."/>
            <person name="Raja A."/>
            <person name="Underwood J."/>
            <person name="Diekhans M."/>
            <person name="Fiddes I."/>
            <person name="Haussler D."/>
            <person name="Eichler E."/>
        </authorList>
    </citation>
    <scope>NUCLEOTIDE SEQUENCE [LARGE SCALE GENOMIC DNA]</scope>
    <source>
        <strain evidence="14">Susie</strain>
    </source>
</reference>
<dbReference type="InterPro" id="IPR036179">
    <property type="entry name" value="Ig-like_dom_sf"/>
</dbReference>
<dbReference type="Pfam" id="PF07686">
    <property type="entry name" value="V-set"/>
    <property type="match status" value="1"/>
</dbReference>
<keyword evidence="8" id="KW-0325">Glycoprotein</keyword>
<comment type="subcellular location">
    <subcellularLocation>
        <location evidence="1">Cell membrane</location>
    </subcellularLocation>
</comment>
<dbReference type="Gene3D" id="2.60.40.10">
    <property type="entry name" value="Immunoglobulins"/>
    <property type="match status" value="1"/>
</dbReference>
<feature type="signal peptide" evidence="12">
    <location>
        <begin position="1"/>
        <end position="21"/>
    </location>
</feature>